<evidence type="ECO:0000313" key="2">
    <source>
        <dbReference type="Proteomes" id="UP001501525"/>
    </source>
</evidence>
<gene>
    <name evidence="1" type="ORF">GCM10023260_09750</name>
</gene>
<dbReference type="EMBL" id="BAABIY010000020">
    <property type="protein sequence ID" value="GAA5098840.1"/>
    <property type="molecule type" value="Genomic_DNA"/>
</dbReference>
<organism evidence="1 2">
    <name type="scientific">Bartonella acomydis</name>
    <dbReference type="NCBI Taxonomy" id="686234"/>
    <lineage>
        <taxon>Bacteria</taxon>
        <taxon>Pseudomonadati</taxon>
        <taxon>Pseudomonadota</taxon>
        <taxon>Alphaproteobacteria</taxon>
        <taxon>Hyphomicrobiales</taxon>
        <taxon>Bartonellaceae</taxon>
        <taxon>Bartonella</taxon>
    </lineage>
</organism>
<sequence>MGNVDAAGLVAVGFESEANAIEEILKRVKTISKLNNFFILYSSSLHKRETHLLSFNDLHNIKHLNKKEPSILI</sequence>
<name>A0ABP9MSM4_9HYPH</name>
<keyword evidence="2" id="KW-1185">Reference proteome</keyword>
<accession>A0ABP9MSM4</accession>
<proteinExistence type="predicted"/>
<reference evidence="2" key="1">
    <citation type="journal article" date="2019" name="Int. J. Syst. Evol. Microbiol.">
        <title>The Global Catalogue of Microorganisms (GCM) 10K type strain sequencing project: providing services to taxonomists for standard genome sequencing and annotation.</title>
        <authorList>
            <consortium name="The Broad Institute Genomics Platform"/>
            <consortium name="The Broad Institute Genome Sequencing Center for Infectious Disease"/>
            <person name="Wu L."/>
            <person name="Ma J."/>
        </authorList>
    </citation>
    <scope>NUCLEOTIDE SEQUENCE [LARGE SCALE GENOMIC DNA]</scope>
    <source>
        <strain evidence="2">JCM 17706</strain>
    </source>
</reference>
<comment type="caution">
    <text evidence="1">The sequence shown here is derived from an EMBL/GenBank/DDBJ whole genome shotgun (WGS) entry which is preliminary data.</text>
</comment>
<dbReference type="Proteomes" id="UP001501525">
    <property type="component" value="Unassembled WGS sequence"/>
</dbReference>
<protein>
    <submittedName>
        <fullName evidence="1">Uncharacterized protein</fullName>
    </submittedName>
</protein>
<evidence type="ECO:0000313" key="1">
    <source>
        <dbReference type="EMBL" id="GAA5098840.1"/>
    </source>
</evidence>